<dbReference type="PANTHER" id="PTHR36836">
    <property type="entry name" value="COLANIC ACID BIOSYNTHESIS PROTEIN WCAK"/>
    <property type="match status" value="1"/>
</dbReference>
<evidence type="ECO:0000259" key="2">
    <source>
        <dbReference type="Pfam" id="PF04230"/>
    </source>
</evidence>
<dbReference type="GO" id="GO:0016740">
    <property type="term" value="F:transferase activity"/>
    <property type="evidence" value="ECO:0007669"/>
    <property type="project" value="UniProtKB-KW"/>
</dbReference>
<dbReference type="EMBL" id="JAXUHJ010000014">
    <property type="protein sequence ID" value="MEJ8543363.1"/>
    <property type="molecule type" value="Genomic_DNA"/>
</dbReference>
<keyword evidence="3" id="KW-0808">Transferase</keyword>
<feature type="domain" description="Polysaccharide pyruvyl transferase" evidence="2">
    <location>
        <begin position="89"/>
        <end position="351"/>
    </location>
</feature>
<feature type="transmembrane region" description="Helical" evidence="1">
    <location>
        <begin position="75"/>
        <end position="98"/>
    </location>
</feature>
<gene>
    <name evidence="3" type="ORF">U2150_07680</name>
</gene>
<evidence type="ECO:0000256" key="1">
    <source>
        <dbReference type="SAM" id="Phobius"/>
    </source>
</evidence>
<comment type="caution">
    <text evidence="3">The sequence shown here is derived from an EMBL/GenBank/DDBJ whole genome shotgun (WGS) entry which is preliminary data.</text>
</comment>
<evidence type="ECO:0000313" key="4">
    <source>
        <dbReference type="Proteomes" id="UP001369247"/>
    </source>
</evidence>
<dbReference type="Proteomes" id="UP001369247">
    <property type="component" value="Unassembled WGS sequence"/>
</dbReference>
<keyword evidence="1" id="KW-1133">Transmembrane helix</keyword>
<keyword evidence="1" id="KW-0812">Transmembrane</keyword>
<dbReference type="InterPro" id="IPR007345">
    <property type="entry name" value="Polysacch_pyruvyl_Trfase"/>
</dbReference>
<keyword evidence="4" id="KW-1185">Reference proteome</keyword>
<organism evidence="3 4">
    <name type="scientific">Methanothermobacter wolfeii</name>
    <name type="common">Methanobacterium wolfei</name>
    <dbReference type="NCBI Taxonomy" id="145261"/>
    <lineage>
        <taxon>Archaea</taxon>
        <taxon>Methanobacteriati</taxon>
        <taxon>Methanobacteriota</taxon>
        <taxon>Methanomada group</taxon>
        <taxon>Methanobacteria</taxon>
        <taxon>Methanobacteriales</taxon>
        <taxon>Methanobacteriaceae</taxon>
        <taxon>Methanothermobacter</taxon>
    </lineage>
</organism>
<evidence type="ECO:0000313" key="3">
    <source>
        <dbReference type="EMBL" id="MEJ8543363.1"/>
    </source>
</evidence>
<sequence>MNLRAGGDKLIKITVVGPTDRLNRGTEALILSRVKIMDQFFNRPYFFVQYASNLASIPKQFISNPRIEPYKKTALILPAFVSLNTPMILISALLWRILSNFVKADFLLSWNEELNAVKSSDIVVTTGGDVLSEDYGLFSFLIHFFALFLSILLKKPFIVFAESVGPFKSSITASIAKFILSKAALITVRDEISLNHIDKLGVKGPVYLTADSAFLLDKKDVRNPIMDDFMENDNLIGFSISNAIAEWGGGSYDEYIELITEVIDTIIENYEANVILIAHVTIDGLNDDRLINQRVFDGLRNKKRVFNLNEDYSSEELKGIISKCDLFVGARMHANIAALSTCVPVVAISYSIKTPGLMKLCGLEDYYIEFKDLTEDQLISKISEAWENRDDIKKHLEKVIPGIKRKALRNGELVRELCDSLGIT</sequence>
<dbReference type="PANTHER" id="PTHR36836:SF1">
    <property type="entry name" value="COLANIC ACID BIOSYNTHESIS PROTEIN WCAK"/>
    <property type="match status" value="1"/>
</dbReference>
<reference evidence="3 4" key="1">
    <citation type="submission" date="2023-12" db="EMBL/GenBank/DDBJ databases">
        <title>Phenotypic and Genomic Characterization of Methanothermobacter wolfeii Strain BSEL, a CO2-Capturing Archaeon with Minimal Nutrient Requirements.</title>
        <authorList>
            <person name="Ale Enriquez F."/>
            <person name="Ahring B.K."/>
        </authorList>
    </citation>
    <scope>NUCLEOTIDE SEQUENCE [LARGE SCALE GENOMIC DNA]</scope>
    <source>
        <strain evidence="3 4">BSEL-1</strain>
    </source>
</reference>
<proteinExistence type="predicted"/>
<keyword evidence="1" id="KW-0472">Membrane</keyword>
<dbReference type="Pfam" id="PF04230">
    <property type="entry name" value="PS_pyruv_trans"/>
    <property type="match status" value="1"/>
</dbReference>
<protein>
    <submittedName>
        <fullName evidence="3">Polysaccharide pyruvyl transferase family protein</fullName>
    </submittedName>
</protein>
<feature type="transmembrane region" description="Helical" evidence="1">
    <location>
        <begin position="135"/>
        <end position="153"/>
    </location>
</feature>
<name>A0ABU8TWD1_METWO</name>
<accession>A0ABU8TWD1</accession>